<name>A0A4Y3VGA5_9ACTN</name>
<evidence type="ECO:0000313" key="2">
    <source>
        <dbReference type="EMBL" id="GEC05927.1"/>
    </source>
</evidence>
<dbReference type="Proteomes" id="UP000317881">
    <property type="component" value="Unassembled WGS sequence"/>
</dbReference>
<accession>A0A4Y3VGA5</accession>
<reference evidence="2 3" key="1">
    <citation type="submission" date="2019-06" db="EMBL/GenBank/DDBJ databases">
        <title>Whole genome shotgun sequence of Streptomyces spinoverrucosus NBRC 14228.</title>
        <authorList>
            <person name="Hosoyama A."/>
            <person name="Uohara A."/>
            <person name="Ohji S."/>
            <person name="Ichikawa N."/>
        </authorList>
    </citation>
    <scope>NUCLEOTIDE SEQUENCE [LARGE SCALE GENOMIC DNA]</scope>
    <source>
        <strain evidence="2 3">NBRC 14228</strain>
    </source>
</reference>
<proteinExistence type="predicted"/>
<keyword evidence="3" id="KW-1185">Reference proteome</keyword>
<evidence type="ECO:0000313" key="3">
    <source>
        <dbReference type="Proteomes" id="UP000317881"/>
    </source>
</evidence>
<protein>
    <submittedName>
        <fullName evidence="2">Uncharacterized protein</fullName>
    </submittedName>
</protein>
<evidence type="ECO:0000256" key="1">
    <source>
        <dbReference type="SAM" id="MobiDB-lite"/>
    </source>
</evidence>
<gene>
    <name evidence="2" type="ORF">SSP24_35820</name>
</gene>
<feature type="region of interest" description="Disordered" evidence="1">
    <location>
        <begin position="1"/>
        <end position="21"/>
    </location>
</feature>
<dbReference type="EMBL" id="BJND01000024">
    <property type="protein sequence ID" value="GEC05927.1"/>
    <property type="molecule type" value="Genomic_DNA"/>
</dbReference>
<organism evidence="2 3">
    <name type="scientific">Streptomyces spinoverrucosus</name>
    <dbReference type="NCBI Taxonomy" id="284043"/>
    <lineage>
        <taxon>Bacteria</taxon>
        <taxon>Bacillati</taxon>
        <taxon>Actinomycetota</taxon>
        <taxon>Actinomycetes</taxon>
        <taxon>Kitasatosporales</taxon>
        <taxon>Streptomycetaceae</taxon>
        <taxon>Streptomyces</taxon>
    </lineage>
</organism>
<comment type="caution">
    <text evidence="2">The sequence shown here is derived from an EMBL/GenBank/DDBJ whole genome shotgun (WGS) entry which is preliminary data.</text>
</comment>
<dbReference type="AlphaFoldDB" id="A0A4Y3VGA5"/>
<sequence length="107" mass="12358">MGGPWRQHKDADREPRRRRRATYNRYGEVRHLFAALDLAKDKLYGHIKPIKQRTQLLEFCRYLRTLYPLTVQITIVCVSMGSRPSSRPCAPSPSTARIMLTTTSRAA</sequence>